<dbReference type="Gene3D" id="2.100.10.30">
    <property type="entry name" value="Jacalin-like lectin domain"/>
    <property type="match status" value="1"/>
</dbReference>
<dbReference type="PANTHER" id="PTHR47293">
    <property type="entry name" value="JACALIN-RELATED LECTIN 3"/>
    <property type="match status" value="1"/>
</dbReference>
<keyword evidence="1" id="KW-0430">Lectin</keyword>
<dbReference type="PROSITE" id="PS51752">
    <property type="entry name" value="JACALIN_LECTIN"/>
    <property type="match status" value="1"/>
</dbReference>
<keyword evidence="4" id="KW-1185">Reference proteome</keyword>
<dbReference type="SUPFAM" id="SSF51101">
    <property type="entry name" value="Mannose-binding lectins"/>
    <property type="match status" value="1"/>
</dbReference>
<dbReference type="InterPro" id="IPR001229">
    <property type="entry name" value="Jacalin-like_lectin_dom"/>
</dbReference>
<accession>A0AAV9D6U6</accession>
<dbReference type="InterPro" id="IPR033734">
    <property type="entry name" value="Jacalin-like_lectin_dom_plant"/>
</dbReference>
<dbReference type="Pfam" id="PF01419">
    <property type="entry name" value="Jacalin"/>
    <property type="match status" value="1"/>
</dbReference>
<dbReference type="InterPro" id="IPR036404">
    <property type="entry name" value="Jacalin-like_lectin_dom_sf"/>
</dbReference>
<organism evidence="3 4">
    <name type="scientific">Acorus calamus</name>
    <name type="common">Sweet flag</name>
    <dbReference type="NCBI Taxonomy" id="4465"/>
    <lineage>
        <taxon>Eukaryota</taxon>
        <taxon>Viridiplantae</taxon>
        <taxon>Streptophyta</taxon>
        <taxon>Embryophyta</taxon>
        <taxon>Tracheophyta</taxon>
        <taxon>Spermatophyta</taxon>
        <taxon>Magnoliopsida</taxon>
        <taxon>Liliopsida</taxon>
        <taxon>Acoraceae</taxon>
        <taxon>Acorus</taxon>
    </lineage>
</organism>
<evidence type="ECO:0000256" key="1">
    <source>
        <dbReference type="ARBA" id="ARBA00022734"/>
    </source>
</evidence>
<dbReference type="CDD" id="cd09612">
    <property type="entry name" value="Jacalin"/>
    <property type="match status" value="1"/>
</dbReference>
<comment type="caution">
    <text evidence="3">The sequence shown here is derived from an EMBL/GenBank/DDBJ whole genome shotgun (WGS) entry which is preliminary data.</text>
</comment>
<dbReference type="AlphaFoldDB" id="A0AAV9D6U6"/>
<dbReference type="EMBL" id="JAUJYO010000015">
    <property type="protein sequence ID" value="KAK1296148.1"/>
    <property type="molecule type" value="Genomic_DNA"/>
</dbReference>
<name>A0AAV9D6U6_ACOCL</name>
<sequence length="137" mass="14989">MLDDPGMMECSEIKQMIIKRGAEIHSIQTEYEKKGKSIWSAIHGGRGGEVIHRIKLDFPNEWLVCITGFYGEGADGEESEVLKSLTFYTNKGKYGPLGKEIGKFFTTAGPPGKVVGLMGSSGGEYLNSIGVHVEYLN</sequence>
<dbReference type="GO" id="GO:0030246">
    <property type="term" value="F:carbohydrate binding"/>
    <property type="evidence" value="ECO:0007669"/>
    <property type="project" value="UniProtKB-KW"/>
</dbReference>
<reference evidence="3" key="1">
    <citation type="journal article" date="2023" name="Nat. Commun.">
        <title>Diploid and tetraploid genomes of Acorus and the evolution of monocots.</title>
        <authorList>
            <person name="Ma L."/>
            <person name="Liu K.W."/>
            <person name="Li Z."/>
            <person name="Hsiao Y.Y."/>
            <person name="Qi Y."/>
            <person name="Fu T."/>
            <person name="Tang G.D."/>
            <person name="Zhang D."/>
            <person name="Sun W.H."/>
            <person name="Liu D.K."/>
            <person name="Li Y."/>
            <person name="Chen G.Z."/>
            <person name="Liu X.D."/>
            <person name="Liao X.Y."/>
            <person name="Jiang Y.T."/>
            <person name="Yu X."/>
            <person name="Hao Y."/>
            <person name="Huang J."/>
            <person name="Zhao X.W."/>
            <person name="Ke S."/>
            <person name="Chen Y.Y."/>
            <person name="Wu W.L."/>
            <person name="Hsu J.L."/>
            <person name="Lin Y.F."/>
            <person name="Huang M.D."/>
            <person name="Li C.Y."/>
            <person name="Huang L."/>
            <person name="Wang Z.W."/>
            <person name="Zhao X."/>
            <person name="Zhong W.Y."/>
            <person name="Peng D.H."/>
            <person name="Ahmad S."/>
            <person name="Lan S."/>
            <person name="Zhang J.S."/>
            <person name="Tsai W.C."/>
            <person name="Van de Peer Y."/>
            <person name="Liu Z.J."/>
        </authorList>
    </citation>
    <scope>NUCLEOTIDE SEQUENCE</scope>
    <source>
        <strain evidence="3">CP</strain>
    </source>
</reference>
<gene>
    <name evidence="3" type="ORF">QJS10_CPB15g02025</name>
</gene>
<dbReference type="PANTHER" id="PTHR47293:SF68">
    <property type="entry name" value="JACALIN-RELATED LECTIN 3"/>
    <property type="match status" value="1"/>
</dbReference>
<evidence type="ECO:0000313" key="4">
    <source>
        <dbReference type="Proteomes" id="UP001180020"/>
    </source>
</evidence>
<evidence type="ECO:0000259" key="2">
    <source>
        <dbReference type="PROSITE" id="PS51752"/>
    </source>
</evidence>
<proteinExistence type="predicted"/>
<feature type="domain" description="Jacalin-type lectin" evidence="2">
    <location>
        <begin position="1"/>
        <end position="135"/>
    </location>
</feature>
<protein>
    <recommendedName>
        <fullName evidence="2">Jacalin-type lectin domain-containing protein</fullName>
    </recommendedName>
</protein>
<dbReference type="Proteomes" id="UP001180020">
    <property type="component" value="Unassembled WGS sequence"/>
</dbReference>
<reference evidence="3" key="2">
    <citation type="submission" date="2023-06" db="EMBL/GenBank/DDBJ databases">
        <authorList>
            <person name="Ma L."/>
            <person name="Liu K.-W."/>
            <person name="Li Z."/>
            <person name="Hsiao Y.-Y."/>
            <person name="Qi Y."/>
            <person name="Fu T."/>
            <person name="Tang G."/>
            <person name="Zhang D."/>
            <person name="Sun W.-H."/>
            <person name="Liu D.-K."/>
            <person name="Li Y."/>
            <person name="Chen G.-Z."/>
            <person name="Liu X.-D."/>
            <person name="Liao X.-Y."/>
            <person name="Jiang Y.-T."/>
            <person name="Yu X."/>
            <person name="Hao Y."/>
            <person name="Huang J."/>
            <person name="Zhao X.-W."/>
            <person name="Ke S."/>
            <person name="Chen Y.-Y."/>
            <person name="Wu W.-L."/>
            <person name="Hsu J.-L."/>
            <person name="Lin Y.-F."/>
            <person name="Huang M.-D."/>
            <person name="Li C.-Y."/>
            <person name="Huang L."/>
            <person name="Wang Z.-W."/>
            <person name="Zhao X."/>
            <person name="Zhong W.-Y."/>
            <person name="Peng D.-H."/>
            <person name="Ahmad S."/>
            <person name="Lan S."/>
            <person name="Zhang J.-S."/>
            <person name="Tsai W.-C."/>
            <person name="Van De Peer Y."/>
            <person name="Liu Z.-J."/>
        </authorList>
    </citation>
    <scope>NUCLEOTIDE SEQUENCE</scope>
    <source>
        <strain evidence="3">CP</strain>
        <tissue evidence="3">Leaves</tissue>
    </source>
</reference>
<dbReference type="SMART" id="SM00915">
    <property type="entry name" value="Jacalin"/>
    <property type="match status" value="1"/>
</dbReference>
<evidence type="ECO:0000313" key="3">
    <source>
        <dbReference type="EMBL" id="KAK1296148.1"/>
    </source>
</evidence>